<reference evidence="2" key="1">
    <citation type="submission" date="2022-10" db="EMBL/GenBank/DDBJ databases">
        <authorList>
            <person name="Chen Y."/>
            <person name="Dougan E. K."/>
            <person name="Chan C."/>
            <person name="Rhodes N."/>
            <person name="Thang M."/>
        </authorList>
    </citation>
    <scope>NUCLEOTIDE SEQUENCE</scope>
</reference>
<dbReference type="EMBL" id="CAMXCT010001956">
    <property type="protein sequence ID" value="CAI3994453.1"/>
    <property type="molecule type" value="Genomic_DNA"/>
</dbReference>
<organism evidence="2">
    <name type="scientific">Cladocopium goreaui</name>
    <dbReference type="NCBI Taxonomy" id="2562237"/>
    <lineage>
        <taxon>Eukaryota</taxon>
        <taxon>Sar</taxon>
        <taxon>Alveolata</taxon>
        <taxon>Dinophyceae</taxon>
        <taxon>Suessiales</taxon>
        <taxon>Symbiodiniaceae</taxon>
        <taxon>Cladocopium</taxon>
    </lineage>
</organism>
<dbReference type="EMBL" id="CAMXCT030001956">
    <property type="protein sequence ID" value="CAL4781765.1"/>
    <property type="molecule type" value="Genomic_DNA"/>
</dbReference>
<sequence>QNPIPGREESATPAYREQAAGGLADITEQFGFRQLAPLPPPPAPEGAAATAASSSTRPGVSTPEVAPAEAGGKKEKSKKDKKKGSTAKTTSVEERRPGVEETPAEAEEDPEVIRAAKATPLKERKTKPENEIQQEVDQFVSDHPGTFGLGSISVRGSAARHLSRNDERRHERPPEPVGPPPGETLPRAERRGTQARERSRSRRKKSKGVQHRERGLRRPAAAAEEAPPGDGASRRWEEGHVVPLHQLDPREVRKCRTLVIDKAFYYHQEVKVAGVVTGVWLEEESYSLKMQLTGTTGRRGKAKEEEEAWISNMETVQKDAEGVDELAPLRERARGAAPPLEPGVQKDRSPERGKSRSKKRKTKKEKKEKKDKKGRQEEREKSDKRRKKGSSRCSSDHLEGVRMDGTRAKLASHKVARLARRHLRKRAEKSSSSNTGTSSSGSSVDGLDKSEETIFEAASKVRVISEAYPGALANQAINQMRLTLLQEVGFEDRPNVLYPAAVAYYRQHLQRRATGPTQRELLTLAHGIDLLLRGKPASALDVMVQRYKSIEQTLTGSHWTVSQRLEILPADSTTLTAVQESASAQKEVYAEAKAKYYSAFPEGRAGKGAKGPSKGKGEGKEKAGAGVDRDKKGKDREEEVPTGVQPRAYALDQASESGKTEEDRSYEGGMELASPSDETLATGALHGERPDQVYEQPPQSLHVTPSKSGAQRIPFVQMELPEPTGTGVRSLEMSDEISWMIAVCVSLNSLWGDVLFYDGLPNKGQELCLAEIKDQVRRFCGMKAVIEDLDWNAFFKVKSVDYQGDEVKLARWFDWSNIAPALPPEIGKVPLEDVCTLGCRHYVECFDQFLKPCEDWTVVRAPRVMVDDSSWGAVCTGLIDAGVCVLLEASEVFHVNDVPLLNGLFGVPKDETTADGTEVFRLIMNMTPLNALCMPMSGDIDTLPSWGAMSPFFLQPSECLLISSEDVKCFFYTMKVPSCWWKFLAFNKPVPDTVLPEHLRGRVVYLASQVLPMGFLSSVSLAQHVHRNLVSWSAGASCGQNESHLELRKDRPFTSGNPNWRVYLDNYDLLERVQSTQMVDMEGTVAPGVLALRNEYERWDVPRHPKKAVARSPKCEVQGATVDGVDGVAYPREAKLCRYFSLALKLVMQTAGTQKQWQVVCGGLVYFSMFRRPLLSGLNAVWRHIESFNAGPEHVRVSPHDCKLEVLRFLGLLPLARMDFRLDMHPLVTCSDASSGGGGLCASAVTTPMGHAIASGAMRGDHPEPRWTEEYLRDGRPVVLTLDGNQPLHEVVRSGWYKDILDRLRPGHCPMAQGRLFRLPLNGSRESKPDCSAKLAFKLGNMISIKGEDIMLTTPTNQLAKFHRLRATVPARCWRWRVV</sequence>
<dbReference type="Proteomes" id="UP001152797">
    <property type="component" value="Unassembled WGS sequence"/>
</dbReference>
<protein>
    <submittedName>
        <fullName evidence="2">Uncharacterized protein</fullName>
    </submittedName>
</protein>
<reference evidence="3 4" key="2">
    <citation type="submission" date="2024-05" db="EMBL/GenBank/DDBJ databases">
        <authorList>
            <person name="Chen Y."/>
            <person name="Shah S."/>
            <person name="Dougan E. K."/>
            <person name="Thang M."/>
            <person name="Chan C."/>
        </authorList>
    </citation>
    <scope>NUCLEOTIDE SEQUENCE [LARGE SCALE GENOMIC DNA]</scope>
</reference>
<comment type="caution">
    <text evidence="2">The sequence shown here is derived from an EMBL/GenBank/DDBJ whole genome shotgun (WGS) entry which is preliminary data.</text>
</comment>
<feature type="compositionally biased region" description="Basic and acidic residues" evidence="1">
    <location>
        <begin position="120"/>
        <end position="130"/>
    </location>
</feature>
<evidence type="ECO:0000256" key="1">
    <source>
        <dbReference type="SAM" id="MobiDB-lite"/>
    </source>
</evidence>
<accession>A0A9P1CP07</accession>
<feature type="compositionally biased region" description="Basic and acidic residues" evidence="1">
    <location>
        <begin position="186"/>
        <end position="198"/>
    </location>
</feature>
<evidence type="ECO:0000313" key="3">
    <source>
        <dbReference type="EMBL" id="CAL4781765.1"/>
    </source>
</evidence>
<feature type="compositionally biased region" description="Basic and acidic residues" evidence="1">
    <location>
        <begin position="374"/>
        <end position="383"/>
    </location>
</feature>
<feature type="compositionally biased region" description="Basic and acidic residues" evidence="1">
    <location>
        <begin position="344"/>
        <end position="354"/>
    </location>
</feature>
<feature type="compositionally biased region" description="Basic residues" evidence="1">
    <location>
        <begin position="410"/>
        <end position="427"/>
    </location>
</feature>
<feature type="compositionally biased region" description="Low complexity" evidence="1">
    <location>
        <begin position="218"/>
        <end position="231"/>
    </location>
</feature>
<feature type="compositionally biased region" description="Basic and acidic residues" evidence="1">
    <location>
        <begin position="163"/>
        <end position="174"/>
    </location>
</feature>
<feature type="region of interest" description="Disordered" evidence="1">
    <location>
        <begin position="1"/>
        <end position="236"/>
    </location>
</feature>
<keyword evidence="4" id="KW-1185">Reference proteome</keyword>
<proteinExistence type="predicted"/>
<feature type="region of interest" description="Disordered" evidence="1">
    <location>
        <begin position="332"/>
        <end position="447"/>
    </location>
</feature>
<gene>
    <name evidence="2" type="ORF">C1SCF055_LOCUS21099</name>
</gene>
<feature type="compositionally biased region" description="Low complexity" evidence="1">
    <location>
        <begin position="430"/>
        <end position="443"/>
    </location>
</feature>
<feature type="compositionally biased region" description="Basic and acidic residues" evidence="1">
    <location>
        <begin position="1"/>
        <end position="10"/>
    </location>
</feature>
<feature type="region of interest" description="Disordered" evidence="1">
    <location>
        <begin position="602"/>
        <end position="676"/>
    </location>
</feature>
<dbReference type="EMBL" id="CAMXCT020001956">
    <property type="protein sequence ID" value="CAL1147828.1"/>
    <property type="molecule type" value="Genomic_DNA"/>
</dbReference>
<evidence type="ECO:0000313" key="4">
    <source>
        <dbReference type="Proteomes" id="UP001152797"/>
    </source>
</evidence>
<feature type="compositionally biased region" description="Basic and acidic residues" evidence="1">
    <location>
        <begin position="394"/>
        <end position="407"/>
    </location>
</feature>
<dbReference type="OrthoDB" id="641149at2759"/>
<feature type="compositionally biased region" description="Basic residues" evidence="1">
    <location>
        <begin position="355"/>
        <end position="373"/>
    </location>
</feature>
<name>A0A9P1CP07_9DINO</name>
<feature type="compositionally biased region" description="Basic and acidic residues" evidence="1">
    <location>
        <begin position="615"/>
        <end position="639"/>
    </location>
</feature>
<feature type="compositionally biased region" description="Low complexity" evidence="1">
    <location>
        <begin position="45"/>
        <end position="59"/>
    </location>
</feature>
<feature type="non-terminal residue" evidence="2">
    <location>
        <position position="1"/>
    </location>
</feature>
<evidence type="ECO:0000313" key="2">
    <source>
        <dbReference type="EMBL" id="CAI3994453.1"/>
    </source>
</evidence>
<feature type="non-terminal residue" evidence="2">
    <location>
        <position position="1379"/>
    </location>
</feature>
<feature type="compositionally biased region" description="Basic residues" evidence="1">
    <location>
        <begin position="199"/>
        <end position="217"/>
    </location>
</feature>